<dbReference type="Gene3D" id="6.10.340.10">
    <property type="match status" value="1"/>
</dbReference>
<dbReference type="EMBL" id="JAUIYO010000014">
    <property type="protein sequence ID" value="MFK2826729.1"/>
    <property type="molecule type" value="Genomic_DNA"/>
</dbReference>
<organism evidence="6 7">
    <name type="scientific">Bacillus lumedeiriae</name>
    <dbReference type="NCBI Taxonomy" id="3058829"/>
    <lineage>
        <taxon>Bacteria</taxon>
        <taxon>Bacillati</taxon>
        <taxon>Bacillota</taxon>
        <taxon>Bacilli</taxon>
        <taxon>Bacillales</taxon>
        <taxon>Bacillaceae</taxon>
        <taxon>Bacillus</taxon>
    </lineage>
</organism>
<evidence type="ECO:0000313" key="6">
    <source>
        <dbReference type="EMBL" id="MFK2826729.1"/>
    </source>
</evidence>
<dbReference type="SMART" id="SM00283">
    <property type="entry name" value="MA"/>
    <property type="match status" value="1"/>
</dbReference>
<dbReference type="Gene3D" id="1.10.287.950">
    <property type="entry name" value="Methyl-accepting chemotaxis protein"/>
    <property type="match status" value="1"/>
</dbReference>
<keyword evidence="1 2" id="KW-0807">Transducer</keyword>
<evidence type="ECO:0000256" key="3">
    <source>
        <dbReference type="SAM" id="Coils"/>
    </source>
</evidence>
<keyword evidence="4" id="KW-0812">Transmembrane</keyword>
<feature type="coiled-coil region" evidence="3">
    <location>
        <begin position="542"/>
        <end position="569"/>
    </location>
</feature>
<keyword evidence="7" id="KW-1185">Reference proteome</keyword>
<sequence>MTIAKRLTLTMLIILFVIFTATMILTYMNTNASIERTIRMQGIQSAENAAQFINLEKYEDFLNDSSESKTYWTIRNQLNQVREHVGAMYLYTFTVKDGKTHMLIDGMHKGGELASEIGEELAMPMEDITPALQGENSYTDIINDEQYGKYMSIMIPIKNKEGDVISLLGMDISAKQIDQIRTDILKRSLPLIIGLFFIVILLACMIVYVFINRTLTPLASMNHGLNELAAGRIGQSLQKVEKIHTNREDEMKRFTLNFQSAVFQLTTMITSIRSSSDLLTNAAEQLTNDNQSAQQSSEKIIKSIHEIARGSERQMQNNEEAVKAMEGTTVGVQKIAESSFSIAEASSHVTQLVEESYVQTHAVVSEIEEAARSVLATNKEVIELGRMFKEVEKIVGVITSITDQTNLLALNAAIEAARAGEAGKGFAVVADEVKKLAEESKESAGQISDMLKRFEWVTIEVIKNTEISTKKAESSTKAVSTVEILLGKIKQAMNEVNQDIHEVSAITQEISAGTEEVFASIEHVAQVSKNNVSQTQQAVFASEEQRKLMENMNQSAQELTELSKQLHAAVHRFAL</sequence>
<feature type="transmembrane region" description="Helical" evidence="4">
    <location>
        <begin position="189"/>
        <end position="211"/>
    </location>
</feature>
<evidence type="ECO:0000313" key="7">
    <source>
        <dbReference type="Proteomes" id="UP001619911"/>
    </source>
</evidence>
<reference evidence="6 7" key="1">
    <citation type="submission" date="2023-07" db="EMBL/GenBank/DDBJ databases">
        <title>Bacillus lucianemedeirus sp. nov, a new species isolated from an immunobiological production facility.</title>
        <authorList>
            <person name="Costa L.V."/>
            <person name="Miranda R.V.S.L."/>
            <person name="Brandao M.L.L."/>
            <person name="Reis C.M.F."/>
            <person name="Frazao A.M."/>
            <person name="Cruz F.V."/>
            <person name="Baio P.V.P."/>
            <person name="Veras J.F.C."/>
            <person name="Ramos J.N."/>
            <person name="Vieira V."/>
        </authorList>
    </citation>
    <scope>NUCLEOTIDE SEQUENCE [LARGE SCALE GENOMIC DNA]</scope>
    <source>
        <strain evidence="6 7">B190/17</strain>
    </source>
</reference>
<evidence type="ECO:0000256" key="1">
    <source>
        <dbReference type="ARBA" id="ARBA00023224"/>
    </source>
</evidence>
<dbReference type="Pfam" id="PF00015">
    <property type="entry name" value="MCPsignal"/>
    <property type="match status" value="1"/>
</dbReference>
<dbReference type="SUPFAM" id="SSF58104">
    <property type="entry name" value="Methyl-accepting chemotaxis protein (MCP) signaling domain"/>
    <property type="match status" value="1"/>
</dbReference>
<name>A0ABW8IDF6_9BACI</name>
<evidence type="ECO:0000256" key="2">
    <source>
        <dbReference type="PROSITE-ProRule" id="PRU00284"/>
    </source>
</evidence>
<keyword evidence="3" id="KW-0175">Coiled coil</keyword>
<dbReference type="PROSITE" id="PS50111">
    <property type="entry name" value="CHEMOTAXIS_TRANSDUC_2"/>
    <property type="match status" value="1"/>
</dbReference>
<dbReference type="Proteomes" id="UP001619911">
    <property type="component" value="Unassembled WGS sequence"/>
</dbReference>
<keyword evidence="4" id="KW-1133">Transmembrane helix</keyword>
<protein>
    <submittedName>
        <fullName evidence="6">Methyl-accepting chemotaxis protein</fullName>
    </submittedName>
</protein>
<evidence type="ECO:0000256" key="4">
    <source>
        <dbReference type="SAM" id="Phobius"/>
    </source>
</evidence>
<dbReference type="PANTHER" id="PTHR32089:SF112">
    <property type="entry name" value="LYSOZYME-LIKE PROTEIN-RELATED"/>
    <property type="match status" value="1"/>
</dbReference>
<accession>A0ABW8IDF6</accession>
<feature type="domain" description="Methyl-accepting transducer" evidence="5">
    <location>
        <begin position="289"/>
        <end position="525"/>
    </location>
</feature>
<comment type="caution">
    <text evidence="6">The sequence shown here is derived from an EMBL/GenBank/DDBJ whole genome shotgun (WGS) entry which is preliminary data.</text>
</comment>
<feature type="transmembrane region" description="Helical" evidence="4">
    <location>
        <begin position="6"/>
        <end position="30"/>
    </location>
</feature>
<dbReference type="InterPro" id="IPR004089">
    <property type="entry name" value="MCPsignal_dom"/>
</dbReference>
<proteinExistence type="predicted"/>
<gene>
    <name evidence="6" type="ORF">QYG89_13820</name>
</gene>
<dbReference type="PANTHER" id="PTHR32089">
    <property type="entry name" value="METHYL-ACCEPTING CHEMOTAXIS PROTEIN MCPB"/>
    <property type="match status" value="1"/>
</dbReference>
<evidence type="ECO:0000259" key="5">
    <source>
        <dbReference type="PROSITE" id="PS50111"/>
    </source>
</evidence>
<keyword evidence="4" id="KW-0472">Membrane</keyword>